<organism evidence="5 6">
    <name type="scientific">Brettanomyces naardenensis</name>
    <name type="common">Yeast</name>
    <dbReference type="NCBI Taxonomy" id="13370"/>
    <lineage>
        <taxon>Eukaryota</taxon>
        <taxon>Fungi</taxon>
        <taxon>Dikarya</taxon>
        <taxon>Ascomycota</taxon>
        <taxon>Saccharomycotina</taxon>
        <taxon>Pichiomycetes</taxon>
        <taxon>Pichiales</taxon>
        <taxon>Pichiaceae</taxon>
        <taxon>Brettanomyces</taxon>
    </lineage>
</organism>
<dbReference type="AlphaFoldDB" id="A0A448YKD6"/>
<evidence type="ECO:0000256" key="1">
    <source>
        <dbReference type="ARBA" id="ARBA00004305"/>
    </source>
</evidence>
<name>A0A448YKD6_BRENA</name>
<dbReference type="InterPro" id="IPR045179">
    <property type="entry name" value="YgfZ/GcvT"/>
</dbReference>
<keyword evidence="2" id="KW-0809">Transit peptide</keyword>
<evidence type="ECO:0000256" key="4">
    <source>
        <dbReference type="ARBA" id="ARBA00093447"/>
    </source>
</evidence>
<evidence type="ECO:0000256" key="2">
    <source>
        <dbReference type="ARBA" id="ARBA00022946"/>
    </source>
</evidence>
<evidence type="ECO:0000313" key="6">
    <source>
        <dbReference type="Proteomes" id="UP000290900"/>
    </source>
</evidence>
<dbReference type="FunCoup" id="A0A448YKD6">
    <property type="interactions" value="300"/>
</dbReference>
<comment type="subcellular location">
    <subcellularLocation>
        <location evidence="1">Mitochondrion matrix</location>
    </subcellularLocation>
</comment>
<dbReference type="Gene3D" id="3.30.1360.120">
    <property type="entry name" value="Probable tRNA modification gtpase trme, domain 1"/>
    <property type="match status" value="1"/>
</dbReference>
<gene>
    <name evidence="5" type="ORF">BRENAR_LOCUS2104</name>
</gene>
<dbReference type="SUPFAM" id="SSF103025">
    <property type="entry name" value="Folate-binding domain"/>
    <property type="match status" value="1"/>
</dbReference>
<comment type="similarity">
    <text evidence="4">Belongs to the GcvT family. CAF17/IBA57 subfamily.</text>
</comment>
<accession>A0A448YKD6</accession>
<dbReference type="EMBL" id="CAACVR010000012">
    <property type="protein sequence ID" value="VEU21370.1"/>
    <property type="molecule type" value="Genomic_DNA"/>
</dbReference>
<protein>
    <submittedName>
        <fullName evidence="5">DEKNAAC102493</fullName>
    </submittedName>
</protein>
<sequence>MLPFISKKNQTTITDQDLEEAERSQHLKISTEQIENTNWGLLHEDEYAEGLDRLGIRRDGGYSMILTSKGRVLSDLFVYPTPFVSEGAVPSYLLEFNNDVSKFSQILMMLKMHKLRAKIDLQKTSGLQSWAYFNKSDDFQDYLNDLKDRYFCNRNSSSPESATELASKLVHDDVLFKSDSYEVLKNNLKGFLVDDRSPNFGLRFLLDNNCSIPMESLFSDSFISRFHEDQMQVFGRGSKVYDLLRISDGIVQSSDYGTSSKQTLPFENNLDYMNGINYNKGCYVGQELTIRTYTSGVIRRRVMPVQFYLLNGKSTLSDEVIFNADDPVSWLTQDAGEVEIKKRDEESEEAVATAANIFGVAVKSRRSTGKIGSVIRIESNIGLASVNLGFIDLQDRNDVEANRFLVQFHNKPEYDGKVGCKVYVPEWWQEEEQ</sequence>
<dbReference type="PANTHER" id="PTHR22602:SF0">
    <property type="entry name" value="TRANSFERASE CAF17, MITOCHONDRIAL-RELATED"/>
    <property type="match status" value="1"/>
</dbReference>
<dbReference type="STRING" id="13370.A0A448YKD6"/>
<dbReference type="GO" id="GO:0016226">
    <property type="term" value="P:iron-sulfur cluster assembly"/>
    <property type="evidence" value="ECO:0007669"/>
    <property type="project" value="TreeGrafter"/>
</dbReference>
<dbReference type="OrthoDB" id="191995at2759"/>
<keyword evidence="3" id="KW-0496">Mitochondrion</keyword>
<dbReference type="InParanoid" id="A0A448YKD6"/>
<evidence type="ECO:0000313" key="5">
    <source>
        <dbReference type="EMBL" id="VEU21370.1"/>
    </source>
</evidence>
<dbReference type="Proteomes" id="UP000290900">
    <property type="component" value="Unassembled WGS sequence"/>
</dbReference>
<dbReference type="InterPro" id="IPR017703">
    <property type="entry name" value="YgfZ/GCV_T_CS"/>
</dbReference>
<dbReference type="NCBIfam" id="TIGR03317">
    <property type="entry name" value="ygfZ_signature"/>
    <property type="match status" value="1"/>
</dbReference>
<proteinExistence type="inferred from homology"/>
<dbReference type="PANTHER" id="PTHR22602">
    <property type="entry name" value="TRANSFERASE CAF17, MITOCHONDRIAL-RELATED"/>
    <property type="match status" value="1"/>
</dbReference>
<keyword evidence="6" id="KW-1185">Reference proteome</keyword>
<evidence type="ECO:0000256" key="3">
    <source>
        <dbReference type="ARBA" id="ARBA00023128"/>
    </source>
</evidence>
<dbReference type="GO" id="GO:0005759">
    <property type="term" value="C:mitochondrial matrix"/>
    <property type="evidence" value="ECO:0007669"/>
    <property type="project" value="UniProtKB-SubCell"/>
</dbReference>
<reference evidence="5 6" key="1">
    <citation type="submission" date="2018-12" db="EMBL/GenBank/DDBJ databases">
        <authorList>
            <person name="Tiukova I."/>
            <person name="Dainat J."/>
        </authorList>
    </citation>
    <scope>NUCLEOTIDE SEQUENCE [LARGE SCALE GENOMIC DNA]</scope>
</reference>
<dbReference type="InterPro" id="IPR027266">
    <property type="entry name" value="TrmE/GcvT-like"/>
</dbReference>